<keyword evidence="2" id="KW-0732">Signal</keyword>
<feature type="signal peptide" evidence="2">
    <location>
        <begin position="1"/>
        <end position="24"/>
    </location>
</feature>
<dbReference type="PANTHER" id="PTHR42776">
    <property type="entry name" value="SERINE PEPTIDASE S9 FAMILY MEMBER"/>
    <property type="match status" value="1"/>
</dbReference>
<evidence type="ECO:0000259" key="3">
    <source>
        <dbReference type="Pfam" id="PF00326"/>
    </source>
</evidence>
<dbReference type="RefSeq" id="WP_146385961.1">
    <property type="nucleotide sequence ID" value="NZ_VOHK01000002.1"/>
</dbReference>
<dbReference type="OrthoDB" id="4269629at2"/>
<keyword evidence="5" id="KW-1185">Reference proteome</keyword>
<sequence length="651" mass="71465">MHGARGIAWWLAVAVAIAGAPARAQVDLTPFVKRDTYETIKISPDGAHLAATMPLEDRTVLVVVNRADRRIVSGGMGVKNSAVWDFWWVDDERIVISMAQSLGSKDPLYATGELHALEIGASRVKRLFGREDDVGLVQRYGAADSVELATVIDPLHEQPGTVMIATWVPGAAPKTQVETLNMRSGRRNVVASAPVRRAGFTLDPSGGVRFADGLDERNYRKLYYREDADSPWRLVNDSAQSGFIADALGMAADGFTAYVRVSRKEGPDAIEAWDMRTLAREPLLRDPVVDPDRILHDVDGRTPIGARYMDDGVRMRFFDESSAMARRYRTLENAFPGAGVAITSTTRDGRLALVRVWSDRIAGEYFLFDTEARTANGVFARMEWFQPEAMAATRKIETKARDGVALHGYLTLPAGDEDAARPLVVMPHGGPYGIHDAWDFDLDAQLLAAAGYAVLRLNYRGSGNYGRAFRALGAQEWGGTMQDDLTDATRWAIEQGIADPERICIVGASYGGYAALMGVAREPSLYRCAVGYVGVYDLQAMHADRARSAAWLRHWANDWLGARGSLADKSRVNLADRIKAPVFLAAGGADDIAPISHSRRMERALKAAGVPVQTLYIDSEGHGFRREAHRREYYLRLLGFLAEHLGGATGR</sequence>
<feature type="chain" id="PRO_5023109954" evidence="2">
    <location>
        <begin position="25"/>
        <end position="651"/>
    </location>
</feature>
<evidence type="ECO:0000256" key="1">
    <source>
        <dbReference type="ARBA" id="ARBA00022801"/>
    </source>
</evidence>
<name>A0A5C5U9D3_9GAMM</name>
<evidence type="ECO:0000256" key="2">
    <source>
        <dbReference type="SAM" id="SignalP"/>
    </source>
</evidence>
<evidence type="ECO:0000313" key="4">
    <source>
        <dbReference type="EMBL" id="TWT22526.1"/>
    </source>
</evidence>
<dbReference type="Proteomes" id="UP000319980">
    <property type="component" value="Unassembled WGS sequence"/>
</dbReference>
<protein>
    <submittedName>
        <fullName evidence="4">S9 family peptidase</fullName>
    </submittedName>
</protein>
<reference evidence="4 5" key="1">
    <citation type="journal article" date="2008" name="Int. J. Syst. Evol. Microbiol.">
        <title>Luteimonas marina sp. nov., isolated from seawater.</title>
        <authorList>
            <person name="Baik K.S."/>
            <person name="Park S.C."/>
            <person name="Kim M.S."/>
            <person name="Kim E.M."/>
            <person name="Park C."/>
            <person name="Chun J."/>
            <person name="Seong C.N."/>
        </authorList>
    </citation>
    <scope>NUCLEOTIDE SEQUENCE [LARGE SCALE GENOMIC DNA]</scope>
    <source>
        <strain evidence="4 5">FR1330</strain>
    </source>
</reference>
<dbReference type="InterPro" id="IPR001375">
    <property type="entry name" value="Peptidase_S9_cat"/>
</dbReference>
<accession>A0A5C5U9D3</accession>
<gene>
    <name evidence="4" type="ORF">FQY83_05775</name>
</gene>
<dbReference type="GO" id="GO:0004252">
    <property type="term" value="F:serine-type endopeptidase activity"/>
    <property type="evidence" value="ECO:0007669"/>
    <property type="project" value="TreeGrafter"/>
</dbReference>
<dbReference type="SUPFAM" id="SSF53474">
    <property type="entry name" value="alpha/beta-Hydrolases"/>
    <property type="match status" value="1"/>
</dbReference>
<comment type="caution">
    <text evidence="4">The sequence shown here is derived from an EMBL/GenBank/DDBJ whole genome shotgun (WGS) entry which is preliminary data.</text>
</comment>
<keyword evidence="1" id="KW-0378">Hydrolase</keyword>
<dbReference type="EMBL" id="VOHK01000002">
    <property type="protein sequence ID" value="TWT22526.1"/>
    <property type="molecule type" value="Genomic_DNA"/>
</dbReference>
<proteinExistence type="predicted"/>
<dbReference type="Gene3D" id="3.40.50.1820">
    <property type="entry name" value="alpha/beta hydrolase"/>
    <property type="match status" value="1"/>
</dbReference>
<evidence type="ECO:0000313" key="5">
    <source>
        <dbReference type="Proteomes" id="UP000319980"/>
    </source>
</evidence>
<dbReference type="Pfam" id="PF00326">
    <property type="entry name" value="Peptidase_S9"/>
    <property type="match status" value="1"/>
</dbReference>
<dbReference type="GO" id="GO:0006508">
    <property type="term" value="P:proteolysis"/>
    <property type="evidence" value="ECO:0007669"/>
    <property type="project" value="InterPro"/>
</dbReference>
<dbReference type="InterPro" id="IPR029058">
    <property type="entry name" value="AB_hydrolase_fold"/>
</dbReference>
<dbReference type="AlphaFoldDB" id="A0A5C5U9D3"/>
<organism evidence="4 5">
    <name type="scientific">Luteimonas marina</name>
    <dbReference type="NCBI Taxonomy" id="488485"/>
    <lineage>
        <taxon>Bacteria</taxon>
        <taxon>Pseudomonadati</taxon>
        <taxon>Pseudomonadota</taxon>
        <taxon>Gammaproteobacteria</taxon>
        <taxon>Lysobacterales</taxon>
        <taxon>Lysobacteraceae</taxon>
        <taxon>Luteimonas</taxon>
    </lineage>
</organism>
<dbReference type="PANTHER" id="PTHR42776:SF27">
    <property type="entry name" value="DIPEPTIDYL PEPTIDASE FAMILY MEMBER 6"/>
    <property type="match status" value="1"/>
</dbReference>
<feature type="domain" description="Peptidase S9 prolyl oligopeptidase catalytic" evidence="3">
    <location>
        <begin position="438"/>
        <end position="647"/>
    </location>
</feature>
<dbReference type="SUPFAM" id="SSF82171">
    <property type="entry name" value="DPP6 N-terminal domain-like"/>
    <property type="match status" value="1"/>
</dbReference>